<protein>
    <submittedName>
        <fullName evidence="5">Shikimate 5-dehydrogenase I alpha</fullName>
        <ecNumber evidence="5">1.1.1.25</ecNumber>
    </submittedName>
</protein>
<dbReference type="GO" id="GO:0009073">
    <property type="term" value="P:aromatic amino acid family biosynthetic process"/>
    <property type="evidence" value="ECO:0007669"/>
    <property type="project" value="UniProtKB-KW"/>
</dbReference>
<reference evidence="5 6" key="1">
    <citation type="journal article" date="2015" name="Genome Announc.">
        <title>Complete Genome Sequence of the Novel Leech Symbiont Mucinivorans hirudinis M3T.</title>
        <authorList>
            <person name="Nelson M.C."/>
            <person name="Bomar L."/>
            <person name="Graf J."/>
        </authorList>
    </citation>
    <scope>NUCLEOTIDE SEQUENCE [LARGE SCALE GENOMIC DNA]</scope>
    <source>
        <strain evidence="6">M3</strain>
    </source>
</reference>
<dbReference type="Gene3D" id="3.40.50.10860">
    <property type="entry name" value="Leucine Dehydrogenase, chain A, domain 1"/>
    <property type="match status" value="1"/>
</dbReference>
<dbReference type="GO" id="GO:0019632">
    <property type="term" value="P:shikimate metabolic process"/>
    <property type="evidence" value="ECO:0007669"/>
    <property type="project" value="TreeGrafter"/>
</dbReference>
<dbReference type="GO" id="GO:0050661">
    <property type="term" value="F:NADP binding"/>
    <property type="evidence" value="ECO:0007669"/>
    <property type="project" value="TreeGrafter"/>
</dbReference>
<keyword evidence="6" id="KW-1185">Reference proteome</keyword>
<dbReference type="Gene3D" id="3.40.50.720">
    <property type="entry name" value="NAD(P)-binding Rossmann-like Domain"/>
    <property type="match status" value="1"/>
</dbReference>
<dbReference type="OrthoDB" id="9792692at2"/>
<dbReference type="HOGENOM" id="CLU_044063_4_1_10"/>
<evidence type="ECO:0000256" key="2">
    <source>
        <dbReference type="ARBA" id="ARBA00023002"/>
    </source>
</evidence>
<keyword evidence="3" id="KW-0028">Amino-acid biosynthesis</keyword>
<evidence type="ECO:0000313" key="5">
    <source>
        <dbReference type="EMBL" id="CDN30923.1"/>
    </source>
</evidence>
<dbReference type="InterPro" id="IPR046346">
    <property type="entry name" value="Aminoacid_DH-like_N_sf"/>
</dbReference>
<comment type="pathway">
    <text evidence="1">Metabolic intermediate biosynthesis; chorismate biosynthesis; chorismate from D-erythrose 4-phosphate and phosphoenolpyruvate: step 4/7.</text>
</comment>
<evidence type="ECO:0000259" key="4">
    <source>
        <dbReference type="Pfam" id="PF08501"/>
    </source>
</evidence>
<dbReference type="PANTHER" id="PTHR21089">
    <property type="entry name" value="SHIKIMATE DEHYDROGENASE"/>
    <property type="match status" value="1"/>
</dbReference>
<dbReference type="InterPro" id="IPR013708">
    <property type="entry name" value="Shikimate_DH-bd_N"/>
</dbReference>
<keyword evidence="2 5" id="KW-0560">Oxidoreductase</keyword>
<dbReference type="STRING" id="1433126.BN938_0822"/>
<evidence type="ECO:0000256" key="3">
    <source>
        <dbReference type="ARBA" id="ARBA00023141"/>
    </source>
</evidence>
<dbReference type="eggNOG" id="COG0169">
    <property type="taxonomic scope" value="Bacteria"/>
</dbReference>
<feature type="domain" description="Shikimate dehydrogenase substrate binding N-terminal" evidence="4">
    <location>
        <begin position="6"/>
        <end position="81"/>
    </location>
</feature>
<dbReference type="Proteomes" id="UP000027616">
    <property type="component" value="Chromosome I"/>
</dbReference>
<dbReference type="EC" id="1.1.1.25" evidence="5"/>
<dbReference type="PATRIC" id="fig|1433126.3.peg.822"/>
<dbReference type="PANTHER" id="PTHR21089:SF1">
    <property type="entry name" value="BIFUNCTIONAL 3-DEHYDROQUINATE DEHYDRATASE_SHIKIMATE DEHYDROGENASE, CHLOROPLASTIC"/>
    <property type="match status" value="1"/>
</dbReference>
<dbReference type="KEGG" id="rbc:BN938_0822"/>
<evidence type="ECO:0000256" key="1">
    <source>
        <dbReference type="ARBA" id="ARBA00004871"/>
    </source>
</evidence>
<gene>
    <name evidence="5" type="ORF">BN938_0822</name>
</gene>
<dbReference type="GO" id="GO:0005829">
    <property type="term" value="C:cytosol"/>
    <property type="evidence" value="ECO:0007669"/>
    <property type="project" value="TreeGrafter"/>
</dbReference>
<accession>A0A060RAX6</accession>
<dbReference type="SUPFAM" id="SSF51735">
    <property type="entry name" value="NAD(P)-binding Rossmann-fold domains"/>
    <property type="match status" value="1"/>
</dbReference>
<dbReference type="EMBL" id="HG934468">
    <property type="protein sequence ID" value="CDN30923.1"/>
    <property type="molecule type" value="Genomic_DNA"/>
</dbReference>
<dbReference type="AlphaFoldDB" id="A0A060RAX6"/>
<dbReference type="InterPro" id="IPR036291">
    <property type="entry name" value="NAD(P)-bd_dom_sf"/>
</dbReference>
<dbReference type="InterPro" id="IPR022893">
    <property type="entry name" value="Shikimate_DH_fam"/>
</dbReference>
<keyword evidence="3" id="KW-0057">Aromatic amino acid biosynthesis</keyword>
<sequence>MKKYGLIGYPLGHSFSKAYFDKKFSTLGVDCQYNNYAIETLDTLPRGLDGFSVTLPHKQNVMPLLDSLDQAAAQIGAVNCVDKNLRGYNTDVIGFAKSLLGLIGEARPDALVLGTGGASLAVKYVLDNLNIDYYTVSRGGDLRYDNLTKEMVSECKLIINTTPLGMFPDVDNAPAIPYEAIGAEHYMFDLVYNPAKTLFLSEGLRRGAFCKSGIEMLVEQAEAAWEIWNRS</sequence>
<organism evidence="5 6">
    <name type="scientific">Mucinivorans hirudinis</name>
    <dbReference type="NCBI Taxonomy" id="1433126"/>
    <lineage>
        <taxon>Bacteria</taxon>
        <taxon>Pseudomonadati</taxon>
        <taxon>Bacteroidota</taxon>
        <taxon>Bacteroidia</taxon>
        <taxon>Bacteroidales</taxon>
        <taxon>Rikenellaceae</taxon>
        <taxon>Mucinivorans</taxon>
    </lineage>
</organism>
<dbReference type="Pfam" id="PF08501">
    <property type="entry name" value="Shikimate_dh_N"/>
    <property type="match status" value="1"/>
</dbReference>
<dbReference type="GO" id="GO:0009423">
    <property type="term" value="P:chorismate biosynthetic process"/>
    <property type="evidence" value="ECO:0007669"/>
    <property type="project" value="TreeGrafter"/>
</dbReference>
<dbReference type="GO" id="GO:0004764">
    <property type="term" value="F:shikimate 3-dehydrogenase (NADP+) activity"/>
    <property type="evidence" value="ECO:0007669"/>
    <property type="project" value="UniProtKB-EC"/>
</dbReference>
<evidence type="ECO:0000313" key="6">
    <source>
        <dbReference type="Proteomes" id="UP000027616"/>
    </source>
</evidence>
<proteinExistence type="predicted"/>
<name>A0A060RAX6_9BACT</name>
<dbReference type="CDD" id="cd01065">
    <property type="entry name" value="NAD_bind_Shikimate_DH"/>
    <property type="match status" value="1"/>
</dbReference>
<dbReference type="SUPFAM" id="SSF53223">
    <property type="entry name" value="Aminoacid dehydrogenase-like, N-terminal domain"/>
    <property type="match status" value="1"/>
</dbReference>